<dbReference type="CDD" id="cd09272">
    <property type="entry name" value="RNase_HI_RT_Ty1"/>
    <property type="match status" value="1"/>
</dbReference>
<dbReference type="Proteomes" id="UP001187471">
    <property type="component" value="Unassembled WGS sequence"/>
</dbReference>
<accession>A0AA88RGA6</accession>
<feature type="region of interest" description="Disordered" evidence="1">
    <location>
        <begin position="238"/>
        <end position="296"/>
    </location>
</feature>
<feature type="compositionally biased region" description="Low complexity" evidence="1">
    <location>
        <begin position="717"/>
        <end position="728"/>
    </location>
</feature>
<comment type="caution">
    <text evidence="2">The sequence shown here is derived from an EMBL/GenBank/DDBJ whole genome shotgun (WGS) entry which is preliminary data.</text>
</comment>
<evidence type="ECO:0000256" key="1">
    <source>
        <dbReference type="SAM" id="MobiDB-lite"/>
    </source>
</evidence>
<keyword evidence="3" id="KW-1185">Reference proteome</keyword>
<feature type="compositionally biased region" description="Polar residues" evidence="1">
    <location>
        <begin position="707"/>
        <end position="716"/>
    </location>
</feature>
<dbReference type="InterPro" id="IPR043502">
    <property type="entry name" value="DNA/RNA_pol_sf"/>
</dbReference>
<feature type="region of interest" description="Disordered" evidence="1">
    <location>
        <begin position="705"/>
        <end position="761"/>
    </location>
</feature>
<evidence type="ECO:0000313" key="2">
    <source>
        <dbReference type="EMBL" id="KAK2986127.1"/>
    </source>
</evidence>
<dbReference type="EMBL" id="JAVXUO010001090">
    <property type="protein sequence ID" value="KAK2986127.1"/>
    <property type="molecule type" value="Genomic_DNA"/>
</dbReference>
<dbReference type="PANTHER" id="PTHR47481">
    <property type="match status" value="1"/>
</dbReference>
<organism evidence="2 3">
    <name type="scientific">Escallonia rubra</name>
    <dbReference type="NCBI Taxonomy" id="112253"/>
    <lineage>
        <taxon>Eukaryota</taxon>
        <taxon>Viridiplantae</taxon>
        <taxon>Streptophyta</taxon>
        <taxon>Embryophyta</taxon>
        <taxon>Tracheophyta</taxon>
        <taxon>Spermatophyta</taxon>
        <taxon>Magnoliopsida</taxon>
        <taxon>eudicotyledons</taxon>
        <taxon>Gunneridae</taxon>
        <taxon>Pentapetalae</taxon>
        <taxon>asterids</taxon>
        <taxon>campanulids</taxon>
        <taxon>Escalloniales</taxon>
        <taxon>Escalloniaceae</taxon>
        <taxon>Escallonia</taxon>
    </lineage>
</organism>
<sequence>MAASSVKYPYPSALNIGNFVSLKLTQTNFLLWKTQIMGLIESQEMMGFLDGTYEKPDEYITSSIAGAAGEKILTESPQFCAWRKSDRLLRGWITGTLSEEVLGLVVGLETSAEVWNTLIDSYAYNSKEREFSLCQRLYHNKKNGKTMTEYLRIFKEICDDFAAIGKPVDDRQKVFQLLKGLGNEYEAFVTSMFKPPVTSYKEVISLLQSHETMRTLHDSETFGETNQHMAFMGQSSHWQNGGSNWKNGRENESRNGSRNGNWHGNGRGNGNWRGNTRGNGRWNGNGGRNGREYFNSRGRGFTQATQQNRGNHVSNSTIQEKAKGLVCQICDRSGHIAMDCYQRFNHTYHRDLPEAMAALSVSDALKDTWFPDTGASEHMTADEGAPTARQTCIPQEQHFDSPTPCSLTFPMTGEEQVPEQGEASSNEQLDGAEQYSSSNPCAREAASNCGLEPEPEPNCNNDSTVLDTLMPHEASQPTITQAPTSSSITSSIVTRGKSGIQKPNPKYFSSDYAFLLVKRILRYIRGTLDYGIRLLARSTFDLYAFSDADWGGCPLTRRSTTGYCTFLGGNCISWSAKKQPTVARSSAEAEYRALASTAAEITWLTFILRDIGFPVSQPPTIFCDNIAALHLTINPMFHARTKHIELDYHFVREKVALGSLTTRFVPSRHQVADIFTKPLAKSSYLNLRVKLGIWQPPLPSLRGSIKGLSSGTNSGESNPNQASQPSSQHVGTNSAQSSLYEASQQLSKNLGNNQFNSDSLD</sequence>
<evidence type="ECO:0000313" key="3">
    <source>
        <dbReference type="Proteomes" id="UP001187471"/>
    </source>
</evidence>
<protein>
    <recommendedName>
        <fullName evidence="4">Retrotransposon Copia-like N-terminal domain-containing protein</fullName>
    </recommendedName>
</protein>
<feature type="compositionally biased region" description="Polar residues" evidence="1">
    <location>
        <begin position="729"/>
        <end position="761"/>
    </location>
</feature>
<feature type="compositionally biased region" description="Polar residues" evidence="1">
    <location>
        <begin position="422"/>
        <end position="440"/>
    </location>
</feature>
<dbReference type="SUPFAM" id="SSF56672">
    <property type="entry name" value="DNA/RNA polymerases"/>
    <property type="match status" value="1"/>
</dbReference>
<dbReference type="PANTHER" id="PTHR47481:SF10">
    <property type="entry name" value="COPIA-LIKE POLYPROTEIN_RETROTRANSPOSON"/>
    <property type="match status" value="1"/>
</dbReference>
<dbReference type="AlphaFoldDB" id="A0AA88RGA6"/>
<gene>
    <name evidence="2" type="ORF">RJ640_024676</name>
</gene>
<proteinExistence type="predicted"/>
<feature type="region of interest" description="Disordered" evidence="1">
    <location>
        <begin position="396"/>
        <end position="466"/>
    </location>
</feature>
<name>A0AA88RGA6_9ASTE</name>
<evidence type="ECO:0008006" key="4">
    <source>
        <dbReference type="Google" id="ProtNLM"/>
    </source>
</evidence>
<dbReference type="Pfam" id="PF14223">
    <property type="entry name" value="Retrotran_gag_2"/>
    <property type="match status" value="1"/>
</dbReference>
<reference evidence="2" key="1">
    <citation type="submission" date="2022-12" db="EMBL/GenBank/DDBJ databases">
        <title>Draft genome assemblies for two species of Escallonia (Escalloniales).</title>
        <authorList>
            <person name="Chanderbali A."/>
            <person name="Dervinis C."/>
            <person name="Anghel I."/>
            <person name="Soltis D."/>
            <person name="Soltis P."/>
            <person name="Zapata F."/>
        </authorList>
    </citation>
    <scope>NUCLEOTIDE SEQUENCE</scope>
    <source>
        <strain evidence="2">UCBG92.1500</strain>
        <tissue evidence="2">Leaf</tissue>
    </source>
</reference>